<keyword evidence="1" id="KW-0812">Transmembrane</keyword>
<feature type="transmembrane region" description="Helical" evidence="1">
    <location>
        <begin position="174"/>
        <end position="192"/>
    </location>
</feature>
<evidence type="ECO:0000256" key="1">
    <source>
        <dbReference type="SAM" id="Phobius"/>
    </source>
</evidence>
<organism evidence="2 3">
    <name type="scientific">Puccinia coronata f. sp. avenae</name>
    <dbReference type="NCBI Taxonomy" id="200324"/>
    <lineage>
        <taxon>Eukaryota</taxon>
        <taxon>Fungi</taxon>
        <taxon>Dikarya</taxon>
        <taxon>Basidiomycota</taxon>
        <taxon>Pucciniomycotina</taxon>
        <taxon>Pucciniomycetes</taxon>
        <taxon>Pucciniales</taxon>
        <taxon>Pucciniaceae</taxon>
        <taxon>Puccinia</taxon>
    </lineage>
</organism>
<dbReference type="EMBL" id="PGCI01000247">
    <property type="protein sequence ID" value="PLW32253.1"/>
    <property type="molecule type" value="Genomic_DNA"/>
</dbReference>
<feature type="transmembrane region" description="Helical" evidence="1">
    <location>
        <begin position="254"/>
        <end position="276"/>
    </location>
</feature>
<proteinExistence type="predicted"/>
<name>A0A2N5U3D5_9BASI</name>
<reference evidence="2 3" key="1">
    <citation type="submission" date="2017-11" db="EMBL/GenBank/DDBJ databases">
        <title>De novo assembly and phasing of dikaryotic genomes from two isolates of Puccinia coronata f. sp. avenae, the causal agent of oat crown rust.</title>
        <authorList>
            <person name="Miller M.E."/>
            <person name="Zhang Y."/>
            <person name="Omidvar V."/>
            <person name="Sperschneider J."/>
            <person name="Schwessinger B."/>
            <person name="Raley C."/>
            <person name="Palmer J.M."/>
            <person name="Garnica D."/>
            <person name="Upadhyaya N."/>
            <person name="Rathjen J."/>
            <person name="Taylor J.M."/>
            <person name="Park R.F."/>
            <person name="Dodds P.N."/>
            <person name="Hirsch C.D."/>
            <person name="Kianian S.F."/>
            <person name="Figueroa M."/>
        </authorList>
    </citation>
    <scope>NUCLEOTIDE SEQUENCE [LARGE SCALE GENOMIC DNA]</scope>
    <source>
        <strain evidence="2">12SD80</strain>
    </source>
</reference>
<evidence type="ECO:0000313" key="3">
    <source>
        <dbReference type="Proteomes" id="UP000235392"/>
    </source>
</evidence>
<accession>A0A2N5U3D5</accession>
<dbReference type="AlphaFoldDB" id="A0A2N5U3D5"/>
<sequence length="477" mass="54530">MGTHTVHASEYVRQSIVLHEVILKETTIITPRFLPSMLWVVFCLECISVVLYLLSAIPAIRKEGFWLFRTELNGMIRPNTRILLPICVFFYCAFDISALVSLLKDIRRKSLISVSAGGISLITYPLLLCTGWTKIWNILRAVPLTKYGLTSAMQTNGELNVTYFNPRTVNLMSAFFYGFPLLYGGAPIYLITKEIWRINKTFNEYNRNYMMILSGSINSKEILEFNIEALQQVTSMLDSSNKVLLLARLLSLGYLVYVIMAYVLMLFGYSLILQAVRYQIQTFRKSLEQRIPFDGALHVSSNSISISVSSSCDTPSSHPEKRGKRSWISRNTNVSNWLPTMRYSSELLEKPRRFSSPFHSHKHDSQEWESKNRALIRQQLKALTRYQVNLIWQVCCNTLITASFCGMNIIVGFNLLGVPTHYSLSNLSCFTITWSSVSWVSSWGIPLGLAIFMASFSTPVKALRENTQRVDEEEEDW</sequence>
<feature type="transmembrane region" description="Helical" evidence="1">
    <location>
        <begin position="82"/>
        <end position="104"/>
    </location>
</feature>
<keyword evidence="1" id="KW-1133">Transmembrane helix</keyword>
<keyword evidence="1" id="KW-0472">Membrane</keyword>
<feature type="transmembrane region" description="Helical" evidence="1">
    <location>
        <begin position="390"/>
        <end position="416"/>
    </location>
</feature>
<feature type="transmembrane region" description="Helical" evidence="1">
    <location>
        <begin position="436"/>
        <end position="456"/>
    </location>
</feature>
<gene>
    <name evidence="2" type="ORF">PCASD_17826</name>
</gene>
<protein>
    <submittedName>
        <fullName evidence="2">Uncharacterized protein</fullName>
    </submittedName>
</protein>
<feature type="transmembrane region" description="Helical" evidence="1">
    <location>
        <begin position="37"/>
        <end position="61"/>
    </location>
</feature>
<evidence type="ECO:0000313" key="2">
    <source>
        <dbReference type="EMBL" id="PLW32253.1"/>
    </source>
</evidence>
<comment type="caution">
    <text evidence="2">The sequence shown here is derived from an EMBL/GenBank/DDBJ whole genome shotgun (WGS) entry which is preliminary data.</text>
</comment>
<dbReference type="Proteomes" id="UP000235392">
    <property type="component" value="Unassembled WGS sequence"/>
</dbReference>
<feature type="transmembrane region" description="Helical" evidence="1">
    <location>
        <begin position="110"/>
        <end position="130"/>
    </location>
</feature>